<dbReference type="SUPFAM" id="SSF57756">
    <property type="entry name" value="Retrovirus zinc finger-like domains"/>
    <property type="match status" value="1"/>
</dbReference>
<feature type="compositionally biased region" description="Basic and acidic residues" evidence="1">
    <location>
        <begin position="12"/>
        <end position="31"/>
    </location>
</feature>
<organism evidence="2 3">
    <name type="scientific">Trichoglossum hirsutum</name>
    <dbReference type="NCBI Taxonomy" id="265104"/>
    <lineage>
        <taxon>Eukaryota</taxon>
        <taxon>Fungi</taxon>
        <taxon>Dikarya</taxon>
        <taxon>Ascomycota</taxon>
        <taxon>Pezizomycotina</taxon>
        <taxon>Geoglossomycetes</taxon>
        <taxon>Geoglossales</taxon>
        <taxon>Geoglossaceae</taxon>
        <taxon>Trichoglossum</taxon>
    </lineage>
</organism>
<protein>
    <recommendedName>
        <fullName evidence="4">CCHC-type domain-containing protein</fullName>
    </recommendedName>
</protein>
<evidence type="ECO:0000313" key="3">
    <source>
        <dbReference type="Proteomes" id="UP000750711"/>
    </source>
</evidence>
<comment type="caution">
    <text evidence="2">The sequence shown here is derived from an EMBL/GenBank/DDBJ whole genome shotgun (WGS) entry which is preliminary data.</text>
</comment>
<name>A0A9P8L4A5_9PEZI</name>
<dbReference type="InterPro" id="IPR036875">
    <property type="entry name" value="Znf_CCHC_sf"/>
</dbReference>
<dbReference type="GO" id="GO:0003676">
    <property type="term" value="F:nucleic acid binding"/>
    <property type="evidence" value="ECO:0007669"/>
    <property type="project" value="InterPro"/>
</dbReference>
<dbReference type="GO" id="GO:0008270">
    <property type="term" value="F:zinc ion binding"/>
    <property type="evidence" value="ECO:0007669"/>
    <property type="project" value="InterPro"/>
</dbReference>
<accession>A0A9P8L4A5</accession>
<evidence type="ECO:0008006" key="4">
    <source>
        <dbReference type="Google" id="ProtNLM"/>
    </source>
</evidence>
<dbReference type="EMBL" id="JAGHQM010002909">
    <property type="protein sequence ID" value="KAH0548040.1"/>
    <property type="molecule type" value="Genomic_DNA"/>
</dbReference>
<reference evidence="2" key="1">
    <citation type="submission" date="2021-03" db="EMBL/GenBank/DDBJ databases">
        <title>Comparative genomics and phylogenomic investigation of the class Geoglossomycetes provide insights into ecological specialization and systematics.</title>
        <authorList>
            <person name="Melie T."/>
            <person name="Pirro S."/>
            <person name="Miller A.N."/>
            <person name="Quandt A."/>
        </authorList>
    </citation>
    <scope>NUCLEOTIDE SEQUENCE</scope>
    <source>
        <strain evidence="2">CAQ_001_2017</strain>
    </source>
</reference>
<keyword evidence="3" id="KW-1185">Reference proteome</keyword>
<proteinExistence type="predicted"/>
<evidence type="ECO:0000256" key="1">
    <source>
        <dbReference type="SAM" id="MobiDB-lite"/>
    </source>
</evidence>
<feature type="region of interest" description="Disordered" evidence="1">
    <location>
        <begin position="1"/>
        <end position="57"/>
    </location>
</feature>
<sequence>MEATRGSGNIRARLEKRDWTARKLDGTRKATSEQASTRRTGKTTEGEKAPQSAYGQPTAAPELKCYNCFGLGYISCNCPNPKTEKTK</sequence>
<evidence type="ECO:0000313" key="2">
    <source>
        <dbReference type="EMBL" id="KAH0548040.1"/>
    </source>
</evidence>
<dbReference type="Proteomes" id="UP000750711">
    <property type="component" value="Unassembled WGS sequence"/>
</dbReference>
<dbReference type="AlphaFoldDB" id="A0A9P8L4A5"/>
<gene>
    <name evidence="2" type="ORF">GP486_008218</name>
</gene>